<evidence type="ECO:0000256" key="1">
    <source>
        <dbReference type="SAM" id="MobiDB-lite"/>
    </source>
</evidence>
<sequence>MPSKASKKKNIISNNSNNSSMQGFPGFGPAPPAPLNSSNISFFKNPFLYIHDHILYLNSSKFFAGVVMIMLNVGSKFISIQFSKSTEEYLKFSLSKQLLVFAMAWMGTRDIYTALGLTAIFVVLSDHLFNEESNFCIVPHQHRVLHKLVDANGDGHVSDTEINSAIAVLEKAKREKQMKAQMDAYDKFKSVDNDLPQINASSSSSTTDK</sequence>
<reference evidence="2" key="1">
    <citation type="journal article" date="2020" name="Nature">
        <title>Giant virus diversity and host interactions through global metagenomics.</title>
        <authorList>
            <person name="Schulz F."/>
            <person name="Roux S."/>
            <person name="Paez-Espino D."/>
            <person name="Jungbluth S."/>
            <person name="Walsh D.A."/>
            <person name="Denef V.J."/>
            <person name="McMahon K.D."/>
            <person name="Konstantinidis K.T."/>
            <person name="Eloe-Fadrosh E.A."/>
            <person name="Kyrpides N.C."/>
            <person name="Woyke T."/>
        </authorList>
    </citation>
    <scope>NUCLEOTIDE SEQUENCE</scope>
    <source>
        <strain evidence="2">GVMAG-M-3300023179-91</strain>
    </source>
</reference>
<dbReference type="EMBL" id="MN739929">
    <property type="protein sequence ID" value="QHT78083.1"/>
    <property type="molecule type" value="Genomic_DNA"/>
</dbReference>
<evidence type="ECO:0008006" key="3">
    <source>
        <dbReference type="Google" id="ProtNLM"/>
    </source>
</evidence>
<feature type="region of interest" description="Disordered" evidence="1">
    <location>
        <begin position="1"/>
        <end position="23"/>
    </location>
</feature>
<dbReference type="InterPro" id="IPR018247">
    <property type="entry name" value="EF_Hand_1_Ca_BS"/>
</dbReference>
<proteinExistence type="predicted"/>
<protein>
    <recommendedName>
        <fullName evidence="3">EF-hand domain-containing protein</fullName>
    </recommendedName>
</protein>
<accession>A0A6C0HDK4</accession>
<name>A0A6C0HDK4_9ZZZZ</name>
<organism evidence="2">
    <name type="scientific">viral metagenome</name>
    <dbReference type="NCBI Taxonomy" id="1070528"/>
    <lineage>
        <taxon>unclassified sequences</taxon>
        <taxon>metagenomes</taxon>
        <taxon>organismal metagenomes</taxon>
    </lineage>
</organism>
<dbReference type="AlphaFoldDB" id="A0A6C0HDK4"/>
<feature type="compositionally biased region" description="Basic residues" evidence="1">
    <location>
        <begin position="1"/>
        <end position="10"/>
    </location>
</feature>
<feature type="compositionally biased region" description="Low complexity" evidence="1">
    <location>
        <begin position="11"/>
        <end position="23"/>
    </location>
</feature>
<dbReference type="PROSITE" id="PS00018">
    <property type="entry name" value="EF_HAND_1"/>
    <property type="match status" value="1"/>
</dbReference>
<evidence type="ECO:0000313" key="2">
    <source>
        <dbReference type="EMBL" id="QHT78083.1"/>
    </source>
</evidence>